<evidence type="ECO:0000313" key="3">
    <source>
        <dbReference type="EMBL" id="MBD3324008.1"/>
    </source>
</evidence>
<dbReference type="GO" id="GO:0006171">
    <property type="term" value="P:cAMP biosynthetic process"/>
    <property type="evidence" value="ECO:0007669"/>
    <property type="project" value="TreeGrafter"/>
</dbReference>
<gene>
    <name evidence="3" type="ORF">GF339_05450</name>
</gene>
<dbReference type="PROSITE" id="PS50125">
    <property type="entry name" value="GUANYLATE_CYCLASE_2"/>
    <property type="match status" value="1"/>
</dbReference>
<dbReference type="GO" id="GO:0004016">
    <property type="term" value="F:adenylate cyclase activity"/>
    <property type="evidence" value="ECO:0007669"/>
    <property type="project" value="UniProtKB-ARBA"/>
</dbReference>
<dbReference type="InterPro" id="IPR050697">
    <property type="entry name" value="Adenylyl/Guanylyl_Cyclase_3/4"/>
</dbReference>
<evidence type="ECO:0000259" key="2">
    <source>
        <dbReference type="PROSITE" id="PS50125"/>
    </source>
</evidence>
<dbReference type="InterPro" id="IPR011990">
    <property type="entry name" value="TPR-like_helical_dom_sf"/>
</dbReference>
<name>A0A9D5JTN5_9BACT</name>
<feature type="non-terminal residue" evidence="3">
    <location>
        <position position="1"/>
    </location>
</feature>
<dbReference type="GO" id="GO:0035556">
    <property type="term" value="P:intracellular signal transduction"/>
    <property type="evidence" value="ECO:0007669"/>
    <property type="project" value="InterPro"/>
</dbReference>
<dbReference type="InterPro" id="IPR029787">
    <property type="entry name" value="Nucleotide_cyclase"/>
</dbReference>
<organism evidence="3 4">
    <name type="scientific">candidate division KSB3 bacterium</name>
    <dbReference type="NCBI Taxonomy" id="2044937"/>
    <lineage>
        <taxon>Bacteria</taxon>
        <taxon>candidate division KSB3</taxon>
    </lineage>
</organism>
<dbReference type="CDD" id="cd07302">
    <property type="entry name" value="CHD"/>
    <property type="match status" value="1"/>
</dbReference>
<dbReference type="PROSITE" id="PS50005">
    <property type="entry name" value="TPR"/>
    <property type="match status" value="1"/>
</dbReference>
<feature type="repeat" description="TPR" evidence="1">
    <location>
        <begin position="132"/>
        <end position="165"/>
    </location>
</feature>
<proteinExistence type="predicted"/>
<reference evidence="3" key="1">
    <citation type="submission" date="2019-11" db="EMBL/GenBank/DDBJ databases">
        <title>Microbial mats filling the niche in hypersaline microbial mats.</title>
        <authorList>
            <person name="Wong H.L."/>
            <person name="Macleod F.I."/>
            <person name="White R.A. III"/>
            <person name="Burns B.P."/>
        </authorList>
    </citation>
    <scope>NUCLEOTIDE SEQUENCE</scope>
    <source>
        <strain evidence="3">Rbin_158</strain>
    </source>
</reference>
<dbReference type="InterPro" id="IPR001054">
    <property type="entry name" value="A/G_cyclase"/>
</dbReference>
<protein>
    <submittedName>
        <fullName evidence="3">Adenylate/guanylate cyclase domain-containing protein</fullName>
    </submittedName>
</protein>
<dbReference type="EMBL" id="WJJP01000172">
    <property type="protein sequence ID" value="MBD3324008.1"/>
    <property type="molecule type" value="Genomic_DNA"/>
</dbReference>
<sequence>QPDHAELAVQTALEMKHLLEVFNTERVQEGKAPLKIGVGINTGAVVVGNIGSEQRLEYTAIGDAVNLASRLEGINKQYGTDIVISEPTYQCLGDHMIERELDVVRVKGKQTPVTIYEVLGTRDSVSDTLLQFREMFTQGLTSYRQRQWDLAIQHFQTALQIKPADTPSHLYITRCQMYKTNPPPDQWDGVFEMKTK</sequence>
<dbReference type="InterPro" id="IPR019734">
    <property type="entry name" value="TPR_rpt"/>
</dbReference>
<dbReference type="Proteomes" id="UP000649604">
    <property type="component" value="Unassembled WGS sequence"/>
</dbReference>
<dbReference type="PANTHER" id="PTHR43081:SF1">
    <property type="entry name" value="ADENYLATE CYCLASE, TERMINAL-DIFFERENTIATION SPECIFIC"/>
    <property type="match status" value="1"/>
</dbReference>
<dbReference type="SUPFAM" id="SSF48452">
    <property type="entry name" value="TPR-like"/>
    <property type="match status" value="1"/>
</dbReference>
<feature type="domain" description="Guanylate cyclase" evidence="2">
    <location>
        <begin position="1"/>
        <end position="72"/>
    </location>
</feature>
<dbReference type="Pfam" id="PF00211">
    <property type="entry name" value="Guanylate_cyc"/>
    <property type="match status" value="1"/>
</dbReference>
<dbReference type="Gene3D" id="3.30.70.1230">
    <property type="entry name" value="Nucleotide cyclase"/>
    <property type="match status" value="1"/>
</dbReference>
<dbReference type="PANTHER" id="PTHR43081">
    <property type="entry name" value="ADENYLATE CYCLASE, TERMINAL-DIFFERENTIATION SPECIFIC-RELATED"/>
    <property type="match status" value="1"/>
</dbReference>
<keyword evidence="1" id="KW-0802">TPR repeat</keyword>
<evidence type="ECO:0000313" key="4">
    <source>
        <dbReference type="Proteomes" id="UP000649604"/>
    </source>
</evidence>
<evidence type="ECO:0000256" key="1">
    <source>
        <dbReference type="PROSITE-ProRule" id="PRU00339"/>
    </source>
</evidence>
<dbReference type="SUPFAM" id="SSF55073">
    <property type="entry name" value="Nucleotide cyclase"/>
    <property type="match status" value="1"/>
</dbReference>
<comment type="caution">
    <text evidence="3">The sequence shown here is derived from an EMBL/GenBank/DDBJ whole genome shotgun (WGS) entry which is preliminary data.</text>
</comment>
<accession>A0A9D5JTN5</accession>
<dbReference type="AlphaFoldDB" id="A0A9D5JTN5"/>